<gene>
    <name evidence="5" type="ORF">HMPREF0682_0168</name>
</gene>
<dbReference type="PROSITE" id="PS51462">
    <property type="entry name" value="NUDIX"/>
    <property type="match status" value="1"/>
</dbReference>
<dbReference type="Proteomes" id="UP000017052">
    <property type="component" value="Unassembled WGS sequence"/>
</dbReference>
<evidence type="ECO:0000313" key="6">
    <source>
        <dbReference type="Proteomes" id="UP000017052"/>
    </source>
</evidence>
<evidence type="ECO:0000256" key="1">
    <source>
        <dbReference type="ARBA" id="ARBA00001946"/>
    </source>
</evidence>
<dbReference type="SUPFAM" id="SSF55811">
    <property type="entry name" value="Nudix"/>
    <property type="match status" value="1"/>
</dbReference>
<dbReference type="PANTHER" id="PTHR43046">
    <property type="entry name" value="GDP-MANNOSE MANNOSYL HYDROLASE"/>
    <property type="match status" value="1"/>
</dbReference>
<dbReference type="OrthoDB" id="9804442at2"/>
<evidence type="ECO:0000256" key="3">
    <source>
        <dbReference type="ARBA" id="ARBA00022842"/>
    </source>
</evidence>
<dbReference type="InterPro" id="IPR000086">
    <property type="entry name" value="NUDIX_hydrolase_dom"/>
</dbReference>
<proteinExistence type="predicted"/>
<dbReference type="PANTHER" id="PTHR43046:SF12">
    <property type="entry name" value="GDP-MANNOSE MANNOSYL HYDROLASE"/>
    <property type="match status" value="1"/>
</dbReference>
<name>U2QB67_9ACTN</name>
<feature type="domain" description="Nudix hydrolase" evidence="4">
    <location>
        <begin position="23"/>
        <end position="163"/>
    </location>
</feature>
<evidence type="ECO:0000256" key="2">
    <source>
        <dbReference type="ARBA" id="ARBA00022801"/>
    </source>
</evidence>
<accession>U2QB67</accession>
<dbReference type="CDD" id="cd04685">
    <property type="entry name" value="NUDIX_Hydrolase"/>
    <property type="match status" value="1"/>
</dbReference>
<evidence type="ECO:0000313" key="5">
    <source>
        <dbReference type="EMBL" id="ERK60075.1"/>
    </source>
</evidence>
<dbReference type="Gene3D" id="3.90.79.10">
    <property type="entry name" value="Nucleoside Triphosphate Pyrophosphohydrolase"/>
    <property type="match status" value="1"/>
</dbReference>
<protein>
    <submittedName>
        <fullName evidence="5">NUDIX domain protein</fullName>
    </submittedName>
</protein>
<dbReference type="AlphaFoldDB" id="U2QB67"/>
<organism evidence="5 6">
    <name type="scientific">Propionibacterium acidifaciens F0233</name>
    <dbReference type="NCBI Taxonomy" id="553198"/>
    <lineage>
        <taxon>Bacteria</taxon>
        <taxon>Bacillati</taxon>
        <taxon>Actinomycetota</taxon>
        <taxon>Actinomycetes</taxon>
        <taxon>Propionibacteriales</taxon>
        <taxon>Propionibacteriaceae</taxon>
        <taxon>Propionibacterium</taxon>
    </lineage>
</organism>
<evidence type="ECO:0000259" key="4">
    <source>
        <dbReference type="PROSITE" id="PS51462"/>
    </source>
</evidence>
<keyword evidence="6" id="KW-1185">Reference proteome</keyword>
<dbReference type="EMBL" id="ACVN02000093">
    <property type="protein sequence ID" value="ERK60075.1"/>
    <property type="molecule type" value="Genomic_DNA"/>
</dbReference>
<keyword evidence="2" id="KW-0378">Hydrolase</keyword>
<reference evidence="5" key="1">
    <citation type="submission" date="2013-08" db="EMBL/GenBank/DDBJ databases">
        <authorList>
            <person name="Durkin A.S."/>
            <person name="Haft D.R."/>
            <person name="McCorrison J."/>
            <person name="Torralba M."/>
            <person name="Gillis M."/>
            <person name="Haft D.H."/>
            <person name="Methe B."/>
            <person name="Sutton G."/>
            <person name="Nelson K.E."/>
        </authorList>
    </citation>
    <scope>NUCLEOTIDE SEQUENCE [LARGE SCALE GENOMIC DNA]</scope>
    <source>
        <strain evidence="5">F0233</strain>
    </source>
</reference>
<dbReference type="InterPro" id="IPR015797">
    <property type="entry name" value="NUDIX_hydrolase-like_dom_sf"/>
</dbReference>
<keyword evidence="3" id="KW-0460">Magnesium</keyword>
<comment type="caution">
    <text evidence="5">The sequence shown here is derived from an EMBL/GenBank/DDBJ whole genome shotgun (WGS) entry which is preliminary data.</text>
</comment>
<dbReference type="GeneID" id="95359434"/>
<dbReference type="RefSeq" id="WP_021796891.1">
    <property type="nucleotide sequence ID" value="NZ_ACVN02000093.1"/>
</dbReference>
<comment type="cofactor">
    <cofactor evidence="1">
        <name>Mg(2+)</name>
        <dbReference type="ChEBI" id="CHEBI:18420"/>
    </cofactor>
</comment>
<dbReference type="Pfam" id="PF00293">
    <property type="entry name" value="NUDIX"/>
    <property type="match status" value="1"/>
</dbReference>
<dbReference type="GO" id="GO:0016787">
    <property type="term" value="F:hydrolase activity"/>
    <property type="evidence" value="ECO:0007669"/>
    <property type="project" value="UniProtKB-KW"/>
</dbReference>
<dbReference type="InterPro" id="IPR020476">
    <property type="entry name" value="Nudix_hydrolase"/>
</dbReference>
<sequence length="191" mass="21588">MHVDDDLERRPFVTVEPGERVIRRRRGARVIVLADERVLLEQDTDPGLPGVHWWVTPGGGLDPGESFVEAGVRELREETGLVVTGADLIGPVARRLTHHGYTDQVLVQTEEFFVVRTERFEVDTSGYTDEERRTLLHTAWMTREEVAASTVWPSRILELWDAGRGDFLDLGSVEESTIPLTAEQRAFLGLR</sequence>
<dbReference type="PRINTS" id="PR00502">
    <property type="entry name" value="NUDIXFAMILY"/>
</dbReference>